<feature type="domain" description="Glycosyl transferase family 1" evidence="2">
    <location>
        <begin position="227"/>
        <end position="368"/>
    </location>
</feature>
<evidence type="ECO:0000313" key="4">
    <source>
        <dbReference type="EMBL" id="QSE99164.1"/>
    </source>
</evidence>
<keyword evidence="5" id="KW-1185">Reference proteome</keyword>
<dbReference type="GO" id="GO:0016757">
    <property type="term" value="F:glycosyltransferase activity"/>
    <property type="evidence" value="ECO:0007669"/>
    <property type="project" value="InterPro"/>
</dbReference>
<dbReference type="Proteomes" id="UP000662783">
    <property type="component" value="Chromosome"/>
</dbReference>
<dbReference type="CDD" id="cd03801">
    <property type="entry name" value="GT4_PimA-like"/>
    <property type="match status" value="1"/>
</dbReference>
<evidence type="ECO:0000313" key="5">
    <source>
        <dbReference type="Proteomes" id="UP000662783"/>
    </source>
</evidence>
<dbReference type="AlphaFoldDB" id="A0A974WIG7"/>
<dbReference type="SUPFAM" id="SSF53756">
    <property type="entry name" value="UDP-Glycosyltransferase/glycogen phosphorylase"/>
    <property type="match status" value="1"/>
</dbReference>
<dbReference type="InterPro" id="IPR028098">
    <property type="entry name" value="Glyco_trans_4-like_N"/>
</dbReference>
<reference evidence="4" key="1">
    <citation type="submission" date="2021-02" db="EMBL/GenBank/DDBJ databases">
        <title>Fulvivirga sp. S481 isolated from sea water.</title>
        <authorList>
            <person name="Bae S.S."/>
            <person name="Baek K."/>
        </authorList>
    </citation>
    <scope>NUCLEOTIDE SEQUENCE</scope>
    <source>
        <strain evidence="4">S481</strain>
    </source>
</reference>
<evidence type="ECO:0000259" key="2">
    <source>
        <dbReference type="Pfam" id="PF00534"/>
    </source>
</evidence>
<dbReference type="RefSeq" id="WP_205723675.1">
    <property type="nucleotide sequence ID" value="NZ_CP070608.1"/>
</dbReference>
<dbReference type="Gene3D" id="3.40.50.2000">
    <property type="entry name" value="Glycogen Phosphorylase B"/>
    <property type="match status" value="2"/>
</dbReference>
<name>A0A974WIG7_9BACT</name>
<dbReference type="PANTHER" id="PTHR46401:SF2">
    <property type="entry name" value="GLYCOSYLTRANSFERASE WBBK-RELATED"/>
    <property type="match status" value="1"/>
</dbReference>
<protein>
    <submittedName>
        <fullName evidence="4">Glycosyltransferase family 4 protein</fullName>
    </submittedName>
</protein>
<dbReference type="KEGG" id="fuv:JR347_08765"/>
<dbReference type="Pfam" id="PF13439">
    <property type="entry name" value="Glyco_transf_4"/>
    <property type="match status" value="1"/>
</dbReference>
<dbReference type="Pfam" id="PF00534">
    <property type="entry name" value="Glycos_transf_1"/>
    <property type="match status" value="1"/>
</dbReference>
<evidence type="ECO:0000256" key="1">
    <source>
        <dbReference type="ARBA" id="ARBA00022679"/>
    </source>
</evidence>
<dbReference type="InterPro" id="IPR001296">
    <property type="entry name" value="Glyco_trans_1"/>
</dbReference>
<gene>
    <name evidence="4" type="ORF">JR347_08765</name>
</gene>
<dbReference type="PANTHER" id="PTHR46401">
    <property type="entry name" value="GLYCOSYLTRANSFERASE WBBK-RELATED"/>
    <property type="match status" value="1"/>
</dbReference>
<feature type="domain" description="Glycosyltransferase subfamily 4-like N-terminal" evidence="3">
    <location>
        <begin position="115"/>
        <end position="210"/>
    </location>
</feature>
<sequence length="399" mass="44065">MKILMIGPSKSDSQNYGLGLATENIAKQLGAKADLTIVSPVHASQMAMSNESEQINVAVEETLLDAKSVDATAVQINVETILTPYFYHPTREETKTEVTDAAVEIQQALKMYSESVVEQVENLEYDVIYAHDWLSIGAALQLKAKYKKPLMLHIHALDYDRVGKKTDSWIYKLEKEGMDKADVVVAVSDYHANIMQSIYKIDKSKIKVVHLASQKVEPVNYTSPFAEDIILFAGRLSQQKGIFMFIEIAAELVNNHNDLRFVVSGNGELSQEVVSKVNEKGLAGHFNFTGLLERNALHALMRESKVLVMPSISEPFGLVAMEAAINELPIIISGNSGAKEVLKGALIPEKETVASYIKLIEKVLSGKEVITKGVAQNKEAASKRTWEMVGKEIFQILTA</sequence>
<dbReference type="GO" id="GO:0009103">
    <property type="term" value="P:lipopolysaccharide biosynthetic process"/>
    <property type="evidence" value="ECO:0007669"/>
    <property type="project" value="TreeGrafter"/>
</dbReference>
<dbReference type="EMBL" id="CP070608">
    <property type="protein sequence ID" value="QSE99164.1"/>
    <property type="molecule type" value="Genomic_DNA"/>
</dbReference>
<keyword evidence="1" id="KW-0808">Transferase</keyword>
<accession>A0A974WIG7</accession>
<evidence type="ECO:0000259" key="3">
    <source>
        <dbReference type="Pfam" id="PF13439"/>
    </source>
</evidence>
<proteinExistence type="predicted"/>
<organism evidence="4 5">
    <name type="scientific">Fulvivirga lutea</name>
    <dbReference type="NCBI Taxonomy" id="2810512"/>
    <lineage>
        <taxon>Bacteria</taxon>
        <taxon>Pseudomonadati</taxon>
        <taxon>Bacteroidota</taxon>
        <taxon>Cytophagia</taxon>
        <taxon>Cytophagales</taxon>
        <taxon>Fulvivirgaceae</taxon>
        <taxon>Fulvivirga</taxon>
    </lineage>
</organism>